<gene>
    <name evidence="2" type="primary">gltD-1</name>
    <name evidence="2" type="ordered locus">TGAM_0070</name>
</gene>
<dbReference type="KEGG" id="tga:TGAM_0070"/>
<dbReference type="HOGENOM" id="CLU_000422_3_3_2"/>
<evidence type="ECO:0000313" key="3">
    <source>
        <dbReference type="Proteomes" id="UP000001488"/>
    </source>
</evidence>
<dbReference type="PATRIC" id="fig|593117.10.peg.72"/>
<dbReference type="EMBL" id="CP001398">
    <property type="protein sequence ID" value="ACS32572.1"/>
    <property type="molecule type" value="Genomic_DNA"/>
</dbReference>
<dbReference type="STRING" id="593117.TGAM_0070"/>
<sequence>MMKMKGMNFAFLCREKPEPTGKKVAIIGAGPAGLAAAGYLVCQGHEVHVYDKLPEPGGLMLFGIPEFRIPIYRVRDGCERLENAFGVKFFPRTKVCFGNPNENGDDFVERRIDFEEIVKNYDAVLIATGTWNAYVPTIPGSDLEGVFPALEYLFKIKSAKLGHMDWDKVPPVEGKKVIVIGAGHTAVDAALESVNLGAEKVYLSYRRTIREAPAGAYEINLLQQRGVKWLERTMPVRIIGENGRVRAIELVKTKLSEPDETGRRRPVPIEGSNFQIDVDYVVCAVGQMPTPPFAKDTGIALDRKGRIVVDSRHMTSREGVFAAGDVVLGPSKVGRAVKDGLYAAESIHYWLMEVKE</sequence>
<protein>
    <submittedName>
        <fullName evidence="2">Glutamate synthase [NADPH] small chain (GltD)</fullName>
        <ecNumber evidence="2">1.4.1.13</ecNumber>
    </submittedName>
</protein>
<dbReference type="PANTHER" id="PTHR42783:SF3">
    <property type="entry name" value="GLUTAMATE SYNTHASE [NADPH] SMALL CHAIN-RELATED"/>
    <property type="match status" value="1"/>
</dbReference>
<dbReference type="AlphaFoldDB" id="C5A2S0"/>
<dbReference type="SUPFAM" id="SSF51971">
    <property type="entry name" value="Nucleotide-binding domain"/>
    <property type="match status" value="1"/>
</dbReference>
<dbReference type="PANTHER" id="PTHR42783">
    <property type="entry name" value="GLUTAMATE SYNTHASE [NADPH] SMALL CHAIN"/>
    <property type="match status" value="1"/>
</dbReference>
<evidence type="ECO:0000259" key="1">
    <source>
        <dbReference type="Pfam" id="PF07992"/>
    </source>
</evidence>
<feature type="domain" description="FAD/NAD(P)-binding" evidence="1">
    <location>
        <begin position="22"/>
        <end position="340"/>
    </location>
</feature>
<organism evidence="2 3">
    <name type="scientific">Thermococcus gammatolerans (strain DSM 15229 / JCM 11827 / EJ3)</name>
    <dbReference type="NCBI Taxonomy" id="593117"/>
    <lineage>
        <taxon>Archaea</taxon>
        <taxon>Methanobacteriati</taxon>
        <taxon>Methanobacteriota</taxon>
        <taxon>Thermococci</taxon>
        <taxon>Thermococcales</taxon>
        <taxon>Thermococcaceae</taxon>
        <taxon>Thermococcus</taxon>
    </lineage>
</organism>
<dbReference type="Proteomes" id="UP000001488">
    <property type="component" value="Chromosome"/>
</dbReference>
<dbReference type="Gene3D" id="3.50.50.60">
    <property type="entry name" value="FAD/NAD(P)-binding domain"/>
    <property type="match status" value="2"/>
</dbReference>
<keyword evidence="2" id="KW-0560">Oxidoreductase</keyword>
<accession>C5A2S0</accession>
<dbReference type="InterPro" id="IPR023753">
    <property type="entry name" value="FAD/NAD-binding_dom"/>
</dbReference>
<dbReference type="PaxDb" id="593117-TGAM_0070"/>
<dbReference type="PRINTS" id="PR00368">
    <property type="entry name" value="FADPNR"/>
</dbReference>
<name>C5A2S0_THEGJ</name>
<keyword evidence="3" id="KW-1185">Reference proteome</keyword>
<dbReference type="InterPro" id="IPR036188">
    <property type="entry name" value="FAD/NAD-bd_sf"/>
</dbReference>
<proteinExistence type="predicted"/>
<dbReference type="NCBIfam" id="NF009409">
    <property type="entry name" value="PRK12770.1"/>
    <property type="match status" value="1"/>
</dbReference>
<reference evidence="2 3" key="1">
    <citation type="journal article" date="2007" name="Genome Biol.">
        <title>Genome analysis and genome-wide proteomics of Thermococcus gammatolerans, the most radioresistant organism known amongst the Archaea.</title>
        <authorList>
            <person name="Zivanovic Y."/>
            <person name="Armengaud J."/>
            <person name="Lagorce A."/>
            <person name="Leplat C."/>
            <person name="Guerin P."/>
            <person name="Dutertre M."/>
            <person name="Anthouard V."/>
            <person name="Forterre P."/>
            <person name="Wincker P."/>
            <person name="Confalonieri F."/>
        </authorList>
    </citation>
    <scope>NUCLEOTIDE SEQUENCE [LARGE SCALE GENOMIC DNA]</scope>
    <source>
        <strain evidence="3">DSM 15229 / JCM 11827 / EJ3</strain>
    </source>
</reference>
<evidence type="ECO:0000313" key="2">
    <source>
        <dbReference type="EMBL" id="ACS32572.1"/>
    </source>
</evidence>
<dbReference type="EC" id="1.4.1.13" evidence="2"/>
<dbReference type="GO" id="GO:0004355">
    <property type="term" value="F:glutamate synthase (NADPH) activity"/>
    <property type="evidence" value="ECO:0007669"/>
    <property type="project" value="UniProtKB-EC"/>
</dbReference>
<dbReference type="eggNOG" id="arCOG01292">
    <property type="taxonomic scope" value="Archaea"/>
</dbReference>
<dbReference type="Pfam" id="PF07992">
    <property type="entry name" value="Pyr_redox_2"/>
    <property type="match status" value="1"/>
</dbReference>
<dbReference type="PRINTS" id="PR00469">
    <property type="entry name" value="PNDRDTASEII"/>
</dbReference>